<proteinExistence type="predicted"/>
<dbReference type="EMBL" id="ABWL02000002">
    <property type="protein sequence ID" value="EFE10412.1"/>
    <property type="molecule type" value="Genomic_DNA"/>
</dbReference>
<dbReference type="Pfam" id="PF05936">
    <property type="entry name" value="T6SS_VasE"/>
    <property type="match status" value="1"/>
</dbReference>
<accession>D4B7Q9</accession>
<dbReference type="HOGENOM" id="CLU_031690_3_1_6"/>
<dbReference type="NCBIfam" id="TIGR03353">
    <property type="entry name" value="VI_chp_4"/>
    <property type="match status" value="1"/>
</dbReference>
<organism evidence="1 2">
    <name type="scientific">Citrobacter youngae ATCC 29220</name>
    <dbReference type="NCBI Taxonomy" id="500640"/>
    <lineage>
        <taxon>Bacteria</taxon>
        <taxon>Pseudomonadati</taxon>
        <taxon>Pseudomonadota</taxon>
        <taxon>Gammaproteobacteria</taxon>
        <taxon>Enterobacterales</taxon>
        <taxon>Enterobacteriaceae</taxon>
        <taxon>Citrobacter</taxon>
        <taxon>Citrobacter freundii complex</taxon>
    </lineage>
</organism>
<gene>
    <name evidence="1" type="ORF">CIT292_06582</name>
</gene>
<comment type="caution">
    <text evidence="1">The sequence shown here is derived from an EMBL/GenBank/DDBJ whole genome shotgun (WGS) entry which is preliminary data.</text>
</comment>
<dbReference type="PANTHER" id="PTHR35566:SF1">
    <property type="entry name" value="TYPE VI SECRETION SYSTEM BASEPLATE COMPONENT TSSK1"/>
    <property type="match status" value="1"/>
</dbReference>
<evidence type="ECO:0000313" key="2">
    <source>
        <dbReference type="Proteomes" id="UP000003880"/>
    </source>
</evidence>
<dbReference type="InterPro" id="IPR010263">
    <property type="entry name" value="T6SS_TssK"/>
</dbReference>
<evidence type="ECO:0000313" key="1">
    <source>
        <dbReference type="EMBL" id="EFE10412.1"/>
    </source>
</evidence>
<reference evidence="1 2" key="1">
    <citation type="submission" date="2010-02" db="EMBL/GenBank/DDBJ databases">
        <authorList>
            <person name="Weinstock G."/>
            <person name="Sodergren E."/>
            <person name="Clifton S."/>
            <person name="Fulton L."/>
            <person name="Fulton B."/>
            <person name="Courtney L."/>
            <person name="Fronick C."/>
            <person name="Harrison M."/>
            <person name="Strong C."/>
            <person name="Farmer C."/>
            <person name="Delahaunty K."/>
            <person name="Markovic C."/>
            <person name="Hall O."/>
            <person name="Minx P."/>
            <person name="Tomlinson C."/>
            <person name="Mitreva M."/>
            <person name="Nelson J."/>
            <person name="Hou S."/>
            <person name="Wollam A."/>
            <person name="Pepin K.H."/>
            <person name="Johnson M."/>
            <person name="Bhonagiri V."/>
            <person name="Zhang X."/>
            <person name="Suruliraj S."/>
            <person name="Warren W."/>
            <person name="Chinwalla A."/>
            <person name="Mardis E.R."/>
            <person name="Wilson R.K."/>
        </authorList>
    </citation>
    <scope>NUCLEOTIDE SEQUENCE [LARGE SCALE GENOMIC DNA]</scope>
    <source>
        <strain evidence="1 2">ATCC 29220</strain>
    </source>
</reference>
<dbReference type="eggNOG" id="COG3522">
    <property type="taxonomic scope" value="Bacteria"/>
</dbReference>
<sequence>MYPELQQIYWYSGVYLQPQHMQSLDLHHSYMLSRARQLAQPWNVGLIHCDFNPDTLVDFSLKIERLQAILPSGDYLEYPGNSMLQPRQLRGFWKQLEKPFTLWLALRRFDPAHVNVGDSPNSRWLTPHEPGVMKDVYFTGPECSVSRILYNVQILSDEEKDGIVDCELLPLMRLRYDNDRVMVDPTFCPPIVTLNGGTALKSLLDSVCAELANRARQFAEYKRPEQVKSANRNDITQTLAMRSLNRALPLLQHYCQTPTMHPWPIYGLLAQLIGELSSFSEQCSFDGVWVGEDLALLPYDHFDLYACFASASRVLTALLNILMLEDNTWIVLKPDERRIFCGNLQSLPWQKAEKIMLLLRSETLATAENIDGMGFKIAPASMISPLIQHALPGISATLLRPAPRGVPHRKDAFYFLLNLRDDLWKSVEQQQDIAFYWDDAPMDLQVQVIAMGEA</sequence>
<dbReference type="Proteomes" id="UP000003880">
    <property type="component" value="Unassembled WGS sequence"/>
</dbReference>
<name>D4B7Q9_9ENTR</name>
<dbReference type="RefSeq" id="WP_006684025.1">
    <property type="nucleotide sequence ID" value="NZ_GG730299.1"/>
</dbReference>
<dbReference type="AlphaFoldDB" id="D4B7Q9"/>
<dbReference type="PANTHER" id="PTHR35566">
    <property type="entry name" value="BLR3599 PROTEIN"/>
    <property type="match status" value="1"/>
</dbReference>
<protein>
    <submittedName>
        <fullName evidence="1">Type VI secretion protein, VC_A0114 family</fullName>
    </submittedName>
</protein>